<keyword evidence="9 11" id="KW-0406">Ion transport</keyword>
<evidence type="ECO:0000256" key="12">
    <source>
        <dbReference type="SAM" id="MobiDB-lite"/>
    </source>
</evidence>
<dbReference type="PANTHER" id="PTHR30042">
    <property type="entry name" value="POTASSIUM-TRANSPORTING ATPASE C CHAIN"/>
    <property type="match status" value="1"/>
</dbReference>
<dbReference type="Pfam" id="PF02669">
    <property type="entry name" value="KdpC"/>
    <property type="match status" value="1"/>
</dbReference>
<evidence type="ECO:0000313" key="13">
    <source>
        <dbReference type="EMBL" id="WEK39978.1"/>
    </source>
</evidence>
<dbReference type="NCBIfam" id="NF001454">
    <property type="entry name" value="PRK00315.1"/>
    <property type="match status" value="1"/>
</dbReference>
<comment type="subunit">
    <text evidence="11">The system is composed of three essential subunits: KdpA, KdpB and KdpC.</text>
</comment>
<protein>
    <recommendedName>
        <fullName evidence="11">Potassium-transporting ATPase KdpC subunit</fullName>
    </recommendedName>
    <alternativeName>
        <fullName evidence="11">ATP phosphohydrolase [potassium-transporting] C chain</fullName>
    </alternativeName>
    <alternativeName>
        <fullName evidence="11">Potassium-binding and translocating subunit C</fullName>
    </alternativeName>
    <alternativeName>
        <fullName evidence="11">Potassium-translocating ATPase C chain</fullName>
    </alternativeName>
</protein>
<keyword evidence="2 11" id="KW-1003">Cell membrane</keyword>
<dbReference type="PIRSF" id="PIRSF001296">
    <property type="entry name" value="K_ATPase_KdpC"/>
    <property type="match status" value="1"/>
</dbReference>
<keyword evidence="3 11" id="KW-0633">Potassium transport</keyword>
<evidence type="ECO:0000313" key="14">
    <source>
        <dbReference type="Proteomes" id="UP001213664"/>
    </source>
</evidence>
<comment type="similarity">
    <text evidence="11">Belongs to the KdpC family.</text>
</comment>
<comment type="subcellular location">
    <subcellularLocation>
        <location evidence="11">Cell membrane</location>
        <topology evidence="11">Single-pass membrane protein</topology>
    </subcellularLocation>
</comment>
<evidence type="ECO:0000256" key="9">
    <source>
        <dbReference type="ARBA" id="ARBA00023065"/>
    </source>
</evidence>
<evidence type="ECO:0000256" key="5">
    <source>
        <dbReference type="ARBA" id="ARBA00022741"/>
    </source>
</evidence>
<evidence type="ECO:0000256" key="1">
    <source>
        <dbReference type="ARBA" id="ARBA00022448"/>
    </source>
</evidence>
<comment type="function">
    <text evidence="11">Part of the high-affinity ATP-driven potassium transport (or Kdp) system, which catalyzes the hydrolysis of ATP coupled with the electrogenic transport of potassium into the cytoplasm. This subunit acts as a catalytic chaperone that increases the ATP-binding affinity of the ATP-hydrolyzing subunit KdpB by the formation of a transient KdpB/KdpC/ATP ternary complex.</text>
</comment>
<evidence type="ECO:0000256" key="7">
    <source>
        <dbReference type="ARBA" id="ARBA00022958"/>
    </source>
</evidence>
<keyword evidence="10 11" id="KW-0472">Membrane</keyword>
<dbReference type="NCBIfam" id="TIGR00681">
    <property type="entry name" value="kdpC"/>
    <property type="match status" value="1"/>
</dbReference>
<evidence type="ECO:0000256" key="11">
    <source>
        <dbReference type="HAMAP-Rule" id="MF_00276"/>
    </source>
</evidence>
<dbReference type="AlphaFoldDB" id="A0AAJ6BK24"/>
<organism evidence="13 14">
    <name type="scientific">Candidatus Brevundimonas colombiensis</name>
    <dbReference type="NCBI Taxonomy" id="3121376"/>
    <lineage>
        <taxon>Bacteria</taxon>
        <taxon>Pseudomonadati</taxon>
        <taxon>Pseudomonadota</taxon>
        <taxon>Alphaproteobacteria</taxon>
        <taxon>Caulobacterales</taxon>
        <taxon>Caulobacteraceae</taxon>
        <taxon>Brevundimonas</taxon>
    </lineage>
</organism>
<proteinExistence type="inferred from homology"/>
<dbReference type="InterPro" id="IPR003820">
    <property type="entry name" value="KdpC"/>
</dbReference>
<sequence length="192" mass="19616">MVNQLRPALVMTALFTLLLGLAYPLAVTGVAQLAFPDQANGSLVRDAGGRVVGSALVGQPFVGATYLHPRPSAAGKSYDASASSGSNLGPLNPDLAARVAESARAIRAEDGPGAIPPDAVTTSGSGLDPDISPAYARLQAARIARARGVSVQQVHSIIDAHIEGAFLGFIGQPHVNVLMTNRALDARFGAEG</sequence>
<dbReference type="GO" id="GO:0008556">
    <property type="term" value="F:P-type potassium transmembrane transporter activity"/>
    <property type="evidence" value="ECO:0007669"/>
    <property type="project" value="InterPro"/>
</dbReference>
<keyword evidence="4 11" id="KW-0812">Transmembrane</keyword>
<evidence type="ECO:0000256" key="2">
    <source>
        <dbReference type="ARBA" id="ARBA00022475"/>
    </source>
</evidence>
<name>A0AAJ6BK24_9CAUL</name>
<feature type="region of interest" description="Disordered" evidence="12">
    <location>
        <begin position="108"/>
        <end position="127"/>
    </location>
</feature>
<keyword evidence="8 11" id="KW-1133">Transmembrane helix</keyword>
<evidence type="ECO:0000256" key="10">
    <source>
        <dbReference type="ARBA" id="ARBA00023136"/>
    </source>
</evidence>
<evidence type="ECO:0000256" key="4">
    <source>
        <dbReference type="ARBA" id="ARBA00022692"/>
    </source>
</evidence>
<gene>
    <name evidence="11 13" type="primary">kdpC</name>
    <name evidence="13" type="ORF">P0Y50_15805</name>
</gene>
<keyword evidence="1 11" id="KW-0813">Transport</keyword>
<dbReference type="GO" id="GO:0005524">
    <property type="term" value="F:ATP binding"/>
    <property type="evidence" value="ECO:0007669"/>
    <property type="project" value="UniProtKB-UniRule"/>
</dbReference>
<evidence type="ECO:0000256" key="6">
    <source>
        <dbReference type="ARBA" id="ARBA00022840"/>
    </source>
</evidence>
<keyword evidence="6 11" id="KW-0067">ATP-binding</keyword>
<dbReference type="Proteomes" id="UP001213664">
    <property type="component" value="Chromosome"/>
</dbReference>
<dbReference type="GO" id="GO:0005886">
    <property type="term" value="C:plasma membrane"/>
    <property type="evidence" value="ECO:0007669"/>
    <property type="project" value="UniProtKB-SubCell"/>
</dbReference>
<evidence type="ECO:0000256" key="3">
    <source>
        <dbReference type="ARBA" id="ARBA00022538"/>
    </source>
</evidence>
<dbReference type="PANTHER" id="PTHR30042:SF2">
    <property type="entry name" value="POTASSIUM-TRANSPORTING ATPASE KDPC SUBUNIT"/>
    <property type="match status" value="1"/>
</dbReference>
<dbReference type="HAMAP" id="MF_00276">
    <property type="entry name" value="KdpC"/>
    <property type="match status" value="1"/>
</dbReference>
<keyword evidence="7 11" id="KW-0630">Potassium</keyword>
<evidence type="ECO:0000256" key="8">
    <source>
        <dbReference type="ARBA" id="ARBA00022989"/>
    </source>
</evidence>
<reference evidence="13" key="1">
    <citation type="submission" date="2023-03" db="EMBL/GenBank/DDBJ databases">
        <title>Andean soil-derived lignocellulolytic bacterial consortium as a source of novel taxa and putative plastic-active enzymes.</title>
        <authorList>
            <person name="Diaz-Garcia L."/>
            <person name="Chuvochina M."/>
            <person name="Feuerriegel G."/>
            <person name="Bunk B."/>
            <person name="Sproer C."/>
            <person name="Streit W.R."/>
            <person name="Rodriguez L.M."/>
            <person name="Overmann J."/>
            <person name="Jimenez D.J."/>
        </authorList>
    </citation>
    <scope>NUCLEOTIDE SEQUENCE</scope>
    <source>
        <strain evidence="13">MAG 833</strain>
    </source>
</reference>
<keyword evidence="5 11" id="KW-0547">Nucleotide-binding</keyword>
<accession>A0AAJ6BK24</accession>
<dbReference type="EMBL" id="CP119326">
    <property type="protein sequence ID" value="WEK39978.1"/>
    <property type="molecule type" value="Genomic_DNA"/>
</dbReference>